<evidence type="ECO:0008006" key="5">
    <source>
        <dbReference type="Google" id="ProtNLM"/>
    </source>
</evidence>
<dbReference type="EMBL" id="LDJK01000085">
    <property type="protein sequence ID" value="KRG69527.1"/>
    <property type="molecule type" value="Genomic_DNA"/>
</dbReference>
<keyword evidence="2" id="KW-0812">Transmembrane</keyword>
<dbReference type="AlphaFoldDB" id="A0A0R0CTU7"/>
<accession>A0A0R0CTU7</accession>
<organism evidence="3 4">
    <name type="scientific">Stenotrophomonas chelatiphaga</name>
    <dbReference type="NCBI Taxonomy" id="517011"/>
    <lineage>
        <taxon>Bacteria</taxon>
        <taxon>Pseudomonadati</taxon>
        <taxon>Pseudomonadota</taxon>
        <taxon>Gammaproteobacteria</taxon>
        <taxon>Lysobacterales</taxon>
        <taxon>Lysobacteraceae</taxon>
        <taxon>Stenotrophomonas</taxon>
    </lineage>
</organism>
<reference evidence="3 4" key="1">
    <citation type="submission" date="2015-05" db="EMBL/GenBank/DDBJ databases">
        <title>Genome sequencing and analysis of members of genus Stenotrophomonas.</title>
        <authorList>
            <person name="Patil P.P."/>
            <person name="Midha S."/>
            <person name="Patil P.B."/>
        </authorList>
    </citation>
    <scope>NUCLEOTIDE SEQUENCE [LARGE SCALE GENOMIC DNA]</scope>
    <source>
        <strain evidence="3 4">DSM 21508</strain>
    </source>
</reference>
<evidence type="ECO:0000256" key="1">
    <source>
        <dbReference type="SAM" id="MobiDB-lite"/>
    </source>
</evidence>
<name>A0A0R0CTU7_9GAMM</name>
<protein>
    <recommendedName>
        <fullName evidence="5">Transmembrane protein</fullName>
    </recommendedName>
</protein>
<dbReference type="Proteomes" id="UP000051386">
    <property type="component" value="Unassembled WGS sequence"/>
</dbReference>
<gene>
    <name evidence="3" type="ORF">ABB28_15770</name>
</gene>
<keyword evidence="2" id="KW-1133">Transmembrane helix</keyword>
<proteinExistence type="predicted"/>
<keyword evidence="2" id="KW-0472">Membrane</keyword>
<comment type="caution">
    <text evidence="3">The sequence shown here is derived from an EMBL/GenBank/DDBJ whole genome shotgun (WGS) entry which is preliminary data.</text>
</comment>
<evidence type="ECO:0000313" key="3">
    <source>
        <dbReference type="EMBL" id="KRG69527.1"/>
    </source>
</evidence>
<feature type="region of interest" description="Disordered" evidence="1">
    <location>
        <begin position="59"/>
        <end position="78"/>
    </location>
</feature>
<keyword evidence="4" id="KW-1185">Reference proteome</keyword>
<dbReference type="PATRIC" id="fig|517011.3.peg.3339"/>
<sequence>MELRDSVIVEIVQNRELPPNRRVAPPSCAQRARRVCSALVGASTLAYALWSVINYIAPRGDSNSSGLPRQKPFDFDHL</sequence>
<feature type="transmembrane region" description="Helical" evidence="2">
    <location>
        <begin position="35"/>
        <end position="57"/>
    </location>
</feature>
<evidence type="ECO:0000313" key="4">
    <source>
        <dbReference type="Proteomes" id="UP000051386"/>
    </source>
</evidence>
<evidence type="ECO:0000256" key="2">
    <source>
        <dbReference type="SAM" id="Phobius"/>
    </source>
</evidence>